<protein>
    <recommendedName>
        <fullName evidence="6">NAC domain-containing protein</fullName>
    </recommendedName>
</protein>
<dbReference type="HOGENOM" id="CLU_967561_0_0_1"/>
<dbReference type="GO" id="GO:0006355">
    <property type="term" value="P:regulation of DNA-templated transcription"/>
    <property type="evidence" value="ECO:0007669"/>
    <property type="project" value="InterPro"/>
</dbReference>
<evidence type="ECO:0000256" key="3">
    <source>
        <dbReference type="ARBA" id="ARBA00023125"/>
    </source>
</evidence>
<keyword evidence="8" id="KW-1185">Reference proteome</keyword>
<feature type="domain" description="NAC" evidence="6">
    <location>
        <begin position="4"/>
        <end position="155"/>
    </location>
</feature>
<dbReference type="SMR" id="A0A0D3DZV0"/>
<evidence type="ECO:0000313" key="7">
    <source>
        <dbReference type="EnsemblPlants" id="Bo9g004070.1"/>
    </source>
</evidence>
<dbReference type="Proteomes" id="UP000032141">
    <property type="component" value="Chromosome C9"/>
</dbReference>
<keyword evidence="2" id="KW-0805">Transcription regulation</keyword>
<dbReference type="SUPFAM" id="SSF101941">
    <property type="entry name" value="NAC domain"/>
    <property type="match status" value="1"/>
</dbReference>
<comment type="subcellular location">
    <subcellularLocation>
        <location evidence="1">Nucleus</location>
    </subcellularLocation>
</comment>
<name>A0A0D3DZV0_BRAOL</name>
<proteinExistence type="predicted"/>
<dbReference type="InterPro" id="IPR036093">
    <property type="entry name" value="NAC_dom_sf"/>
</dbReference>
<dbReference type="EnsemblPlants" id="Bo9g004070.1">
    <property type="protein sequence ID" value="Bo9g004070.1"/>
    <property type="gene ID" value="Bo9g004070"/>
</dbReference>
<keyword evidence="5" id="KW-0539">Nucleus</keyword>
<dbReference type="InterPro" id="IPR003441">
    <property type="entry name" value="NAC-dom"/>
</dbReference>
<keyword evidence="4" id="KW-0804">Transcription</keyword>
<dbReference type="Gramene" id="Bo9g004070.1">
    <property type="protein sequence ID" value="Bo9g004070.1"/>
    <property type="gene ID" value="Bo9g004070"/>
</dbReference>
<dbReference type="Pfam" id="PF02365">
    <property type="entry name" value="NAM"/>
    <property type="match status" value="1"/>
</dbReference>
<evidence type="ECO:0000256" key="1">
    <source>
        <dbReference type="ARBA" id="ARBA00004123"/>
    </source>
</evidence>
<evidence type="ECO:0000256" key="5">
    <source>
        <dbReference type="ARBA" id="ARBA00023242"/>
    </source>
</evidence>
<dbReference type="Gene3D" id="2.170.150.80">
    <property type="entry name" value="NAC domain"/>
    <property type="match status" value="1"/>
</dbReference>
<sequence>METSNVGFRFCPTDEELINYFLKNKILGKPWLVDDKIREVSICSYEPASLPALSMIKSKDPVWYFLSPKEYKSPKKSLTKRTTPSGFWKSTGKDRKVKEEKRRDGIVIGIKKTLVYHEGKSSNAVPTPWIMHEYHITCLPLADQSTYVLCKLFYKGNVRDIPSGSNSTKPGHYLVMSDSNTVEATNTPPQVEQAGQESLSGFSVNDVIMLMNEQEDLSPWDTLCPIPNTLFIDNNDNTKVQLQTTCLAQNDDEDLGAFTQIESLLADHQEFITQENCEEYMLKWSCLL</sequence>
<organism evidence="7 8">
    <name type="scientific">Brassica oleracea var. oleracea</name>
    <dbReference type="NCBI Taxonomy" id="109376"/>
    <lineage>
        <taxon>Eukaryota</taxon>
        <taxon>Viridiplantae</taxon>
        <taxon>Streptophyta</taxon>
        <taxon>Embryophyta</taxon>
        <taxon>Tracheophyta</taxon>
        <taxon>Spermatophyta</taxon>
        <taxon>Magnoliopsida</taxon>
        <taxon>eudicotyledons</taxon>
        <taxon>Gunneridae</taxon>
        <taxon>Pentapetalae</taxon>
        <taxon>rosids</taxon>
        <taxon>malvids</taxon>
        <taxon>Brassicales</taxon>
        <taxon>Brassicaceae</taxon>
        <taxon>Brassiceae</taxon>
        <taxon>Brassica</taxon>
    </lineage>
</organism>
<dbReference type="STRING" id="109376.A0A0D3DZV0"/>
<evidence type="ECO:0000256" key="2">
    <source>
        <dbReference type="ARBA" id="ARBA00023015"/>
    </source>
</evidence>
<dbReference type="OMA" id="HKSKGEN"/>
<dbReference type="PROSITE" id="PS51005">
    <property type="entry name" value="NAC"/>
    <property type="match status" value="1"/>
</dbReference>
<evidence type="ECO:0000256" key="4">
    <source>
        <dbReference type="ARBA" id="ARBA00023163"/>
    </source>
</evidence>
<evidence type="ECO:0000313" key="8">
    <source>
        <dbReference type="Proteomes" id="UP000032141"/>
    </source>
</evidence>
<dbReference type="PANTHER" id="PTHR31989">
    <property type="entry name" value="NAC DOMAIN-CONTAINING PROTEIN 82-RELATED"/>
    <property type="match status" value="1"/>
</dbReference>
<keyword evidence="3" id="KW-0238">DNA-binding</keyword>
<reference evidence="7 8" key="1">
    <citation type="journal article" date="2014" name="Genome Biol.">
        <title>Transcriptome and methylome profiling reveals relics of genome dominance in the mesopolyploid Brassica oleracea.</title>
        <authorList>
            <person name="Parkin I.A."/>
            <person name="Koh C."/>
            <person name="Tang H."/>
            <person name="Robinson S.J."/>
            <person name="Kagale S."/>
            <person name="Clarke W.E."/>
            <person name="Town C.D."/>
            <person name="Nixon J."/>
            <person name="Krishnakumar V."/>
            <person name="Bidwell S.L."/>
            <person name="Denoeud F."/>
            <person name="Belcram H."/>
            <person name="Links M.G."/>
            <person name="Just J."/>
            <person name="Clarke C."/>
            <person name="Bender T."/>
            <person name="Huebert T."/>
            <person name="Mason A.S."/>
            <person name="Pires J.C."/>
            <person name="Barker G."/>
            <person name="Moore J."/>
            <person name="Walley P.G."/>
            <person name="Manoli S."/>
            <person name="Batley J."/>
            <person name="Edwards D."/>
            <person name="Nelson M.N."/>
            <person name="Wang X."/>
            <person name="Paterson A.H."/>
            <person name="King G."/>
            <person name="Bancroft I."/>
            <person name="Chalhoub B."/>
            <person name="Sharpe A.G."/>
        </authorList>
    </citation>
    <scope>NUCLEOTIDE SEQUENCE</scope>
    <source>
        <strain evidence="7 8">cv. TO1000</strain>
    </source>
</reference>
<accession>A0A0D3DZV0</accession>
<dbReference type="AlphaFoldDB" id="A0A0D3DZV0"/>
<evidence type="ECO:0000259" key="6">
    <source>
        <dbReference type="PROSITE" id="PS51005"/>
    </source>
</evidence>
<dbReference type="GO" id="GO:0003677">
    <property type="term" value="F:DNA binding"/>
    <property type="evidence" value="ECO:0007669"/>
    <property type="project" value="UniProtKB-KW"/>
</dbReference>
<dbReference type="GO" id="GO:0005634">
    <property type="term" value="C:nucleus"/>
    <property type="evidence" value="ECO:0007669"/>
    <property type="project" value="UniProtKB-SubCell"/>
</dbReference>
<reference evidence="7" key="2">
    <citation type="submission" date="2015-03" db="UniProtKB">
        <authorList>
            <consortium name="EnsemblPlants"/>
        </authorList>
    </citation>
    <scope>IDENTIFICATION</scope>
</reference>